<proteinExistence type="predicted"/>
<organism evidence="2 3">
    <name type="scientific">Dreissena polymorpha</name>
    <name type="common">Zebra mussel</name>
    <name type="synonym">Mytilus polymorpha</name>
    <dbReference type="NCBI Taxonomy" id="45954"/>
    <lineage>
        <taxon>Eukaryota</taxon>
        <taxon>Metazoa</taxon>
        <taxon>Spiralia</taxon>
        <taxon>Lophotrochozoa</taxon>
        <taxon>Mollusca</taxon>
        <taxon>Bivalvia</taxon>
        <taxon>Autobranchia</taxon>
        <taxon>Heteroconchia</taxon>
        <taxon>Euheterodonta</taxon>
        <taxon>Imparidentia</taxon>
        <taxon>Neoheterodontei</taxon>
        <taxon>Myida</taxon>
        <taxon>Dreissenoidea</taxon>
        <taxon>Dreissenidae</taxon>
        <taxon>Dreissena</taxon>
    </lineage>
</organism>
<evidence type="ECO:0000313" key="3">
    <source>
        <dbReference type="Proteomes" id="UP000828390"/>
    </source>
</evidence>
<dbReference type="EMBL" id="JAIWYP010000012">
    <property type="protein sequence ID" value="KAH3728027.1"/>
    <property type="molecule type" value="Genomic_DNA"/>
</dbReference>
<dbReference type="Proteomes" id="UP000828390">
    <property type="component" value="Unassembled WGS sequence"/>
</dbReference>
<keyword evidence="3" id="KW-1185">Reference proteome</keyword>
<evidence type="ECO:0000256" key="1">
    <source>
        <dbReference type="SAM" id="MobiDB-lite"/>
    </source>
</evidence>
<sequence>MVWYCVVGGSRSTRRKPHLSGMVTYQPNSCFREQGLNPDRLNQKRVNQPLRQPDSRNHRQMLYFRAVNSLAQTYIAPRIYLRFFLSQWTVASAFNDVNGTLDICSTQCPYPDAVTSGSSSNPPTTLTRISRDKETG</sequence>
<comment type="caution">
    <text evidence="2">The sequence shown here is derived from an EMBL/GenBank/DDBJ whole genome shotgun (WGS) entry which is preliminary data.</text>
</comment>
<evidence type="ECO:0000313" key="2">
    <source>
        <dbReference type="EMBL" id="KAH3728027.1"/>
    </source>
</evidence>
<dbReference type="AlphaFoldDB" id="A0A9D4CN47"/>
<gene>
    <name evidence="2" type="ORF">DPMN_053973</name>
</gene>
<feature type="compositionally biased region" description="Polar residues" evidence="1">
    <location>
        <begin position="115"/>
        <end position="128"/>
    </location>
</feature>
<protein>
    <submittedName>
        <fullName evidence="2">Uncharacterized protein</fullName>
    </submittedName>
</protein>
<name>A0A9D4CN47_DREPO</name>
<feature type="region of interest" description="Disordered" evidence="1">
    <location>
        <begin position="112"/>
        <end position="136"/>
    </location>
</feature>
<reference evidence="2" key="1">
    <citation type="journal article" date="2019" name="bioRxiv">
        <title>The Genome of the Zebra Mussel, Dreissena polymorpha: A Resource for Invasive Species Research.</title>
        <authorList>
            <person name="McCartney M.A."/>
            <person name="Auch B."/>
            <person name="Kono T."/>
            <person name="Mallez S."/>
            <person name="Zhang Y."/>
            <person name="Obille A."/>
            <person name="Becker A."/>
            <person name="Abrahante J.E."/>
            <person name="Garbe J."/>
            <person name="Badalamenti J.P."/>
            <person name="Herman A."/>
            <person name="Mangelson H."/>
            <person name="Liachko I."/>
            <person name="Sullivan S."/>
            <person name="Sone E.D."/>
            <person name="Koren S."/>
            <person name="Silverstein K.A.T."/>
            <person name="Beckman K.B."/>
            <person name="Gohl D.M."/>
        </authorList>
    </citation>
    <scope>NUCLEOTIDE SEQUENCE</scope>
    <source>
        <strain evidence="2">Duluth1</strain>
        <tissue evidence="2">Whole animal</tissue>
    </source>
</reference>
<accession>A0A9D4CN47</accession>
<reference evidence="2" key="2">
    <citation type="submission" date="2020-11" db="EMBL/GenBank/DDBJ databases">
        <authorList>
            <person name="McCartney M.A."/>
            <person name="Auch B."/>
            <person name="Kono T."/>
            <person name="Mallez S."/>
            <person name="Becker A."/>
            <person name="Gohl D.M."/>
            <person name="Silverstein K.A.T."/>
            <person name="Koren S."/>
            <person name="Bechman K.B."/>
            <person name="Herman A."/>
            <person name="Abrahante J.E."/>
            <person name="Garbe J."/>
        </authorList>
    </citation>
    <scope>NUCLEOTIDE SEQUENCE</scope>
    <source>
        <strain evidence="2">Duluth1</strain>
        <tissue evidence="2">Whole animal</tissue>
    </source>
</reference>